<evidence type="ECO:0000259" key="12">
    <source>
        <dbReference type="Pfam" id="PF00520"/>
    </source>
</evidence>
<evidence type="ECO:0000256" key="5">
    <source>
        <dbReference type="ARBA" id="ARBA00022989"/>
    </source>
</evidence>
<evidence type="ECO:0000256" key="1">
    <source>
        <dbReference type="ARBA" id="ARBA00004141"/>
    </source>
</evidence>
<protein>
    <submittedName>
        <fullName evidence="13">DUF1736 domain-containing protein</fullName>
    </submittedName>
</protein>
<keyword evidence="3 11" id="KW-0812">Transmembrane</keyword>
<feature type="transmembrane region" description="Helical" evidence="11">
    <location>
        <begin position="157"/>
        <end position="176"/>
    </location>
</feature>
<comment type="subcellular location">
    <subcellularLocation>
        <location evidence="1">Membrane</location>
        <topology evidence="1">Multi-pass membrane protein</topology>
    </subcellularLocation>
</comment>
<evidence type="ECO:0000256" key="7">
    <source>
        <dbReference type="ARBA" id="ARBA00023065"/>
    </source>
</evidence>
<evidence type="ECO:0000256" key="9">
    <source>
        <dbReference type="ARBA" id="ARBA00023180"/>
    </source>
</evidence>
<name>A0A183TNM6_SCHSO</name>
<dbReference type="InterPro" id="IPR052076">
    <property type="entry name" value="TRP_cation_channel"/>
</dbReference>
<feature type="transmembrane region" description="Helical" evidence="11">
    <location>
        <begin position="37"/>
        <end position="59"/>
    </location>
</feature>
<evidence type="ECO:0000256" key="8">
    <source>
        <dbReference type="ARBA" id="ARBA00023136"/>
    </source>
</evidence>
<feature type="transmembrane region" description="Helical" evidence="11">
    <location>
        <begin position="268"/>
        <end position="296"/>
    </location>
</feature>
<dbReference type="InterPro" id="IPR005821">
    <property type="entry name" value="Ion_trans_dom"/>
</dbReference>
<keyword evidence="2" id="KW-0813">Transport</keyword>
<dbReference type="GO" id="GO:1902495">
    <property type="term" value="C:transmembrane transporter complex"/>
    <property type="evidence" value="ECO:0007669"/>
    <property type="project" value="TreeGrafter"/>
</dbReference>
<keyword evidence="7" id="KW-0406">Ion transport</keyword>
<dbReference type="GO" id="GO:0034220">
    <property type="term" value="P:monoatomic ion transmembrane transport"/>
    <property type="evidence" value="ECO:0007669"/>
    <property type="project" value="UniProtKB-KW"/>
</dbReference>
<proteinExistence type="predicted"/>
<feature type="domain" description="Ion transport" evidence="12">
    <location>
        <begin position="61"/>
        <end position="287"/>
    </location>
</feature>
<dbReference type="GO" id="GO:0022857">
    <property type="term" value="F:transmembrane transporter activity"/>
    <property type="evidence" value="ECO:0007669"/>
    <property type="project" value="TreeGrafter"/>
</dbReference>
<keyword evidence="8 11" id="KW-0472">Membrane</keyword>
<sequence>LRQTGQTSYDVVPDGKGNTSVVLPLVGRFRRRRHYGIWLHCASTAFYILFLACLSFMVLDHEPLRHAHEGKTTGDCYALGLQFYKRGLAIYSLAVYSVAIGFAVLNSTKEVNHHFVELSAVSAFLAWSYFVIHLMRFDTVGIFVVMFFQVAKTLGKSAIVVILVMISCAVPFYVLFRIPDAEDFFSLSQAEQVALQDCFPPYRFLHLLKANHNNAQSISTTLQAFQNPQLTLLNVLSMSLGDFNFVDTIINPLTDDYKITLHFPEVTLIMFIVFLLCSPMILTNLLVSSPLLSFWVNLRWKGSLQ</sequence>
<evidence type="ECO:0000313" key="13">
    <source>
        <dbReference type="WBParaSite" id="SSLN_0001875701-mRNA-1"/>
    </source>
</evidence>
<keyword evidence="4" id="KW-0677">Repeat</keyword>
<evidence type="ECO:0000256" key="3">
    <source>
        <dbReference type="ARBA" id="ARBA00022692"/>
    </source>
</evidence>
<dbReference type="Pfam" id="PF00520">
    <property type="entry name" value="Ion_trans"/>
    <property type="match status" value="1"/>
</dbReference>
<keyword evidence="5 11" id="KW-1133">Transmembrane helix</keyword>
<dbReference type="PANTHER" id="PTHR47143:SF1">
    <property type="entry name" value="ION_TRANS DOMAIN-CONTAINING PROTEIN"/>
    <property type="match status" value="1"/>
</dbReference>
<reference evidence="13" key="1">
    <citation type="submission" date="2016-06" db="UniProtKB">
        <authorList>
            <consortium name="WormBaseParasite"/>
        </authorList>
    </citation>
    <scope>IDENTIFICATION</scope>
</reference>
<keyword evidence="10" id="KW-0407">Ion channel</keyword>
<dbReference type="WBParaSite" id="SSLN_0001875701-mRNA-1">
    <property type="protein sequence ID" value="SSLN_0001875701-mRNA-1"/>
    <property type="gene ID" value="SSLN_0001875701"/>
</dbReference>
<dbReference type="AlphaFoldDB" id="A0A183TNM6"/>
<evidence type="ECO:0000256" key="6">
    <source>
        <dbReference type="ARBA" id="ARBA00023043"/>
    </source>
</evidence>
<evidence type="ECO:0000256" key="2">
    <source>
        <dbReference type="ARBA" id="ARBA00022448"/>
    </source>
</evidence>
<keyword evidence="9" id="KW-0325">Glycoprotein</keyword>
<accession>A0A183TNM6</accession>
<evidence type="ECO:0000256" key="11">
    <source>
        <dbReference type="SAM" id="Phobius"/>
    </source>
</evidence>
<evidence type="ECO:0000256" key="10">
    <source>
        <dbReference type="ARBA" id="ARBA00023303"/>
    </source>
</evidence>
<organism evidence="13">
    <name type="scientific">Schistocephalus solidus</name>
    <name type="common">Tapeworm</name>
    <dbReference type="NCBI Taxonomy" id="70667"/>
    <lineage>
        <taxon>Eukaryota</taxon>
        <taxon>Metazoa</taxon>
        <taxon>Spiralia</taxon>
        <taxon>Lophotrochozoa</taxon>
        <taxon>Platyhelminthes</taxon>
        <taxon>Cestoda</taxon>
        <taxon>Eucestoda</taxon>
        <taxon>Diphyllobothriidea</taxon>
        <taxon>Diphyllobothriidae</taxon>
        <taxon>Schistocephalus</taxon>
    </lineage>
</organism>
<feature type="transmembrane region" description="Helical" evidence="11">
    <location>
        <begin position="118"/>
        <end position="137"/>
    </location>
</feature>
<feature type="transmembrane region" description="Helical" evidence="11">
    <location>
        <begin position="88"/>
        <end position="106"/>
    </location>
</feature>
<dbReference type="PANTHER" id="PTHR47143">
    <property type="entry name" value="TRANSIENT RECEPTOR POTENTIAL CATION CHANNEL PROTEIN PAINLESS"/>
    <property type="match status" value="1"/>
</dbReference>
<evidence type="ECO:0000256" key="4">
    <source>
        <dbReference type="ARBA" id="ARBA00022737"/>
    </source>
</evidence>
<keyword evidence="6" id="KW-0040">ANK repeat</keyword>